<dbReference type="EC" id="2.4.2.29" evidence="7"/>
<evidence type="ECO:0000256" key="7">
    <source>
        <dbReference type="HAMAP-Rule" id="MF_00168"/>
    </source>
</evidence>
<comment type="similarity">
    <text evidence="7">Belongs to the queuine tRNA-ribosyltransferase family.</text>
</comment>
<comment type="function">
    <text evidence="7">Catalyzes the base-exchange of a guanine (G) residue with the queuine precursor 7-aminomethyl-7-deazaguanine (PreQ1) at position 34 (anticodon wobble position) in tRNAs with GU(N) anticodons (tRNA-Asp, -Asn, -His and -Tyr). Catalysis occurs through a double-displacement mechanism. The nucleophile active site attacks the C1' of nucleotide 34 to detach the guanine base from the RNA, forming a covalent enzyme-RNA intermediate. The proton acceptor active site deprotonates the incoming PreQ1, allowing a nucleophilic attack on the C1' of the ribose to form the product. After dissociation, two additional enzymatic reactions on the tRNA convert PreQ1 to queuine (Q), resulting in the hypermodified nucleoside queuosine (7-(((4,5-cis-dihydroxy-2-cyclopenten-1-yl)amino)methyl)-7-deazaguanosine).</text>
</comment>
<dbReference type="GO" id="GO:0005829">
    <property type="term" value="C:cytosol"/>
    <property type="evidence" value="ECO:0007669"/>
    <property type="project" value="TreeGrafter"/>
</dbReference>
<feature type="active site" description="Proton acceptor" evidence="7">
    <location>
        <position position="93"/>
    </location>
</feature>
<feature type="binding site" evidence="7">
    <location>
        <position position="338"/>
    </location>
    <ligand>
        <name>Zn(2+)</name>
        <dbReference type="ChEBI" id="CHEBI:29105"/>
    </ligand>
</feature>
<organism evidence="9 10">
    <name type="scientific">Thermosulfurimonas marina</name>
    <dbReference type="NCBI Taxonomy" id="2047767"/>
    <lineage>
        <taxon>Bacteria</taxon>
        <taxon>Pseudomonadati</taxon>
        <taxon>Thermodesulfobacteriota</taxon>
        <taxon>Thermodesulfobacteria</taxon>
        <taxon>Thermodesulfobacteriales</taxon>
        <taxon>Thermodesulfobacteriaceae</taxon>
        <taxon>Thermosulfurimonas</taxon>
    </lineage>
</organism>
<evidence type="ECO:0000256" key="6">
    <source>
        <dbReference type="ARBA" id="ARBA00050112"/>
    </source>
</evidence>
<dbReference type="Pfam" id="PF01702">
    <property type="entry name" value="TGT"/>
    <property type="match status" value="1"/>
</dbReference>
<dbReference type="NCBIfam" id="TIGR00449">
    <property type="entry name" value="tgt_general"/>
    <property type="match status" value="1"/>
</dbReference>
<dbReference type="InterPro" id="IPR036511">
    <property type="entry name" value="TGT-like_sf"/>
</dbReference>
<feature type="binding site" evidence="7">
    <location>
        <begin position="93"/>
        <end position="97"/>
    </location>
    <ligand>
        <name>substrate</name>
    </ligand>
</feature>
<dbReference type="InterPro" id="IPR050076">
    <property type="entry name" value="ArchSynthase1/Queuine_TRR"/>
</dbReference>
<evidence type="ECO:0000256" key="4">
    <source>
        <dbReference type="ARBA" id="ARBA00022694"/>
    </source>
</evidence>
<dbReference type="PANTHER" id="PTHR46499">
    <property type="entry name" value="QUEUINE TRNA-RIBOSYLTRANSFERASE"/>
    <property type="match status" value="1"/>
</dbReference>
<dbReference type="EMBL" id="CP042909">
    <property type="protein sequence ID" value="QJA05561.1"/>
    <property type="molecule type" value="Genomic_DNA"/>
</dbReference>
<name>A0A6H1WQU5_9BACT</name>
<comment type="catalytic activity">
    <reaction evidence="6 7">
        <text>7-aminomethyl-7-carbaguanine + guanosine(34) in tRNA = 7-aminomethyl-7-carbaguanosine(34) in tRNA + guanine</text>
        <dbReference type="Rhea" id="RHEA:24104"/>
        <dbReference type="Rhea" id="RHEA-COMP:10341"/>
        <dbReference type="Rhea" id="RHEA-COMP:10342"/>
        <dbReference type="ChEBI" id="CHEBI:16235"/>
        <dbReference type="ChEBI" id="CHEBI:58703"/>
        <dbReference type="ChEBI" id="CHEBI:74269"/>
        <dbReference type="ChEBI" id="CHEBI:82833"/>
        <dbReference type="EC" id="2.4.2.29"/>
    </reaction>
</comment>
<dbReference type="InterPro" id="IPR002616">
    <property type="entry name" value="tRNA_ribo_trans-like"/>
</dbReference>
<evidence type="ECO:0000256" key="1">
    <source>
        <dbReference type="ARBA" id="ARBA00004691"/>
    </source>
</evidence>
<keyword evidence="5 7" id="KW-0671">Queuosine biosynthesis</keyword>
<evidence type="ECO:0000256" key="5">
    <source>
        <dbReference type="ARBA" id="ARBA00022785"/>
    </source>
</evidence>
<protein>
    <recommendedName>
        <fullName evidence="7">Queuine tRNA-ribosyltransferase</fullName>
        <ecNumber evidence="7">2.4.2.29</ecNumber>
    </recommendedName>
    <alternativeName>
        <fullName evidence="7">Guanine insertion enzyme</fullName>
    </alternativeName>
    <alternativeName>
        <fullName evidence="7">tRNA-guanine transglycosylase</fullName>
    </alternativeName>
</protein>
<keyword evidence="2 7" id="KW-0328">Glycosyltransferase</keyword>
<accession>A0A6H1WQU5</accession>
<dbReference type="InterPro" id="IPR004803">
    <property type="entry name" value="TGT"/>
</dbReference>
<comment type="pathway">
    <text evidence="1 7">tRNA modification; tRNA-queuosine biosynthesis.</text>
</comment>
<dbReference type="GO" id="GO:0046872">
    <property type="term" value="F:metal ion binding"/>
    <property type="evidence" value="ECO:0007669"/>
    <property type="project" value="UniProtKB-KW"/>
</dbReference>
<gene>
    <name evidence="7 9" type="primary">tgt</name>
    <name evidence="9" type="ORF">FVE67_01565</name>
</gene>
<feature type="binding site" evidence="7">
    <location>
        <position position="312"/>
    </location>
    <ligand>
        <name>Zn(2+)</name>
        <dbReference type="ChEBI" id="CHEBI:29105"/>
    </ligand>
</feature>
<dbReference type="AlphaFoldDB" id="A0A6H1WQU5"/>
<comment type="cofactor">
    <cofactor evidence="7">
        <name>Zn(2+)</name>
        <dbReference type="ChEBI" id="CHEBI:29105"/>
    </cofactor>
    <text evidence="7">Binds 1 zinc ion per subunit.</text>
</comment>
<feature type="binding site" evidence="7">
    <location>
        <position position="219"/>
    </location>
    <ligand>
        <name>substrate</name>
    </ligand>
</feature>
<dbReference type="NCBIfam" id="TIGR00430">
    <property type="entry name" value="Q_tRNA_tgt"/>
    <property type="match status" value="1"/>
</dbReference>
<dbReference type="Proteomes" id="UP000501253">
    <property type="component" value="Chromosome"/>
</dbReference>
<keyword evidence="7" id="KW-0862">Zinc</keyword>
<evidence type="ECO:0000256" key="2">
    <source>
        <dbReference type="ARBA" id="ARBA00022676"/>
    </source>
</evidence>
<feature type="binding site" evidence="7">
    <location>
        <position position="307"/>
    </location>
    <ligand>
        <name>Zn(2+)</name>
        <dbReference type="ChEBI" id="CHEBI:29105"/>
    </ligand>
</feature>
<keyword evidence="3 7" id="KW-0808">Transferase</keyword>
<evidence type="ECO:0000256" key="3">
    <source>
        <dbReference type="ARBA" id="ARBA00022679"/>
    </source>
</evidence>
<dbReference type="RefSeq" id="WP_168718925.1">
    <property type="nucleotide sequence ID" value="NZ_CP042909.1"/>
</dbReference>
<sequence>MSGNFRLLKEDSQTSARLGLLTTRRGVVETPVFMPVATAGSVKAVPPEVVAGLSARVILANTYHLWLRPGPEVIRRAGGLHRFMNWPRTILTDSGGFQVFSLAPLREILEEGVRFRSHLDGAELFLTPEESLAIQEALGSDIRMVLDVCIPYPCPRQETQRLTDLTHAWAERSLSWWKRQDPQGALLFGIVQGGMFEDLRRASARTLVSLSFDGYAVGGLSVGEPKELLFRMLEVSVAELPADCPRYLMGVGTPEDILEAVARGVDMFDCVLPTRNARRGTVFTSQGSFHIRNAAYKEDFRPLDPACSCYTCRHYSRAYLRHLFQAGELLVYYLLTVHNLAFYLRFLREIRKALREGRFSAFRQEFYAQKEERACGM</sequence>
<dbReference type="FunFam" id="3.20.20.105:FF:000001">
    <property type="entry name" value="Queuine tRNA-ribosyltransferase"/>
    <property type="match status" value="1"/>
</dbReference>
<dbReference type="HAMAP" id="MF_00168">
    <property type="entry name" value="Q_tRNA_Tgt"/>
    <property type="match status" value="1"/>
</dbReference>
<keyword evidence="7" id="KW-0479">Metal-binding</keyword>
<dbReference type="Gene3D" id="3.20.20.105">
    <property type="entry name" value="Queuine tRNA-ribosyltransferase-like"/>
    <property type="match status" value="1"/>
</dbReference>
<feature type="region of interest" description="RNA binding; important for wobble base 34 recognition" evidence="7">
    <location>
        <begin position="274"/>
        <end position="278"/>
    </location>
</feature>
<comment type="subunit">
    <text evidence="7">Homodimer. Within each dimer, one monomer is responsible for RNA recognition and catalysis, while the other monomer binds to the replacement base PreQ1.</text>
</comment>
<evidence type="ECO:0000259" key="8">
    <source>
        <dbReference type="Pfam" id="PF01702"/>
    </source>
</evidence>
<keyword evidence="4 7" id="KW-0819">tRNA processing</keyword>
<dbReference type="KEGG" id="tmai:FVE67_01565"/>
<dbReference type="GO" id="GO:0008616">
    <property type="term" value="P:tRNA queuosine(34) biosynthetic process"/>
    <property type="evidence" value="ECO:0007669"/>
    <property type="project" value="UniProtKB-UniRule"/>
</dbReference>
<feature type="binding site" evidence="7">
    <location>
        <position position="147"/>
    </location>
    <ligand>
        <name>substrate</name>
    </ligand>
</feature>
<feature type="binding site" evidence="7">
    <location>
        <position position="309"/>
    </location>
    <ligand>
        <name>Zn(2+)</name>
        <dbReference type="ChEBI" id="CHEBI:29105"/>
    </ligand>
</feature>
<feature type="binding site" evidence="7">
    <location>
        <position position="192"/>
    </location>
    <ligand>
        <name>substrate</name>
    </ligand>
</feature>
<feature type="domain" description="tRNA-guanine(15) transglycosylase-like" evidence="8">
    <location>
        <begin position="14"/>
        <end position="371"/>
    </location>
</feature>
<feature type="active site" description="Nucleophile" evidence="7">
    <location>
        <position position="269"/>
    </location>
</feature>
<keyword evidence="10" id="KW-1185">Reference proteome</keyword>
<proteinExistence type="inferred from homology"/>
<dbReference type="GO" id="GO:0008479">
    <property type="term" value="F:tRNA-guanosine(34) queuine transglycosylase activity"/>
    <property type="evidence" value="ECO:0007669"/>
    <property type="project" value="UniProtKB-UniRule"/>
</dbReference>
<evidence type="ECO:0000313" key="10">
    <source>
        <dbReference type="Proteomes" id="UP000501253"/>
    </source>
</evidence>
<reference evidence="9 10" key="1">
    <citation type="submission" date="2019-08" db="EMBL/GenBank/DDBJ databases">
        <title>Complete genome sequence of Thermosulfurimonas marina SU872T, an anaerobic thermophilic chemolithoautotrophic bacterium isolated from a shallow marine hydrothermal vent.</title>
        <authorList>
            <person name="Allioux M."/>
            <person name="Jebbar M."/>
            <person name="Slobodkina G."/>
            <person name="Slobodkin A."/>
            <person name="Moalic Y."/>
            <person name="Frolova A."/>
            <person name="Shao Z."/>
            <person name="Alain K."/>
        </authorList>
    </citation>
    <scope>NUCLEOTIDE SEQUENCE [LARGE SCALE GENOMIC DNA]</scope>
    <source>
        <strain evidence="9 10">SU872</strain>
    </source>
</reference>
<feature type="region of interest" description="RNA binding" evidence="7">
    <location>
        <begin position="250"/>
        <end position="256"/>
    </location>
</feature>
<dbReference type="PANTHER" id="PTHR46499:SF1">
    <property type="entry name" value="QUEUINE TRNA-RIBOSYLTRANSFERASE"/>
    <property type="match status" value="1"/>
</dbReference>
<evidence type="ECO:0000313" key="9">
    <source>
        <dbReference type="EMBL" id="QJA05561.1"/>
    </source>
</evidence>
<dbReference type="SUPFAM" id="SSF51713">
    <property type="entry name" value="tRNA-guanine transglycosylase"/>
    <property type="match status" value="1"/>
</dbReference>
<dbReference type="UniPathway" id="UPA00392"/>